<dbReference type="PANTHER" id="PTHR14789">
    <property type="entry name" value="CHONDROLECTIN VARIANT CHODLFDELTAE"/>
    <property type="match status" value="1"/>
</dbReference>
<dbReference type="SUPFAM" id="SSF57184">
    <property type="entry name" value="Growth factor receptor domain"/>
    <property type="match status" value="2"/>
</dbReference>
<sequence length="382" mass="40291">MSASRGRASSGAATPPAASSCAQPHACPQLCINIPGSFRCRQPGGDSCLDVDECLRDLCPGACRNFPGGYECLCPPGSTRDGDGHGCSPGEDIDDCASEPSPCEHQCVNTKGGFECRCHSGYSMVEGRCQPLPPCWKTPCQQLCQESPQGYRCGCHPGYALDPRNSTLCRPYCNATECPALCDDSGDCFCPEGFLLDGDDVCADIDECESDHCPFNCTNTPGGYQCHCPQGHQFLDSDCVPVPPEDVEEELSGDFEPFLPTTAVPSRPPPKDEGLHPGAGTASVPRASCWTATMCARTSTSARATTAPSTAPTRPAATSATVPRATSSSTPTACPSRPRMSRKSSRGISSPSCPPRPCPAGRRPKRRGCTPGCWWASPRVPC</sequence>
<reference evidence="17" key="2">
    <citation type="submission" date="2025-08" db="UniProtKB">
        <authorList>
            <consortium name="Ensembl"/>
        </authorList>
    </citation>
    <scope>IDENTIFICATION</scope>
</reference>
<evidence type="ECO:0000256" key="10">
    <source>
        <dbReference type="ARBA" id="ARBA00023136"/>
    </source>
</evidence>
<evidence type="ECO:0000313" key="18">
    <source>
        <dbReference type="Proteomes" id="UP000016665"/>
    </source>
</evidence>
<dbReference type="Pfam" id="PF09064">
    <property type="entry name" value="EGF_Tme5"/>
    <property type="match status" value="1"/>
</dbReference>
<feature type="domain" description="EGF-like" evidence="16">
    <location>
        <begin position="204"/>
        <end position="238"/>
    </location>
</feature>
<dbReference type="Gene3D" id="2.10.25.10">
    <property type="entry name" value="Laminin"/>
    <property type="match status" value="5"/>
</dbReference>
<accession>A0A803VMN2</accession>
<comment type="subcellular location">
    <subcellularLocation>
        <location evidence="1">Membrane</location>
        <topology evidence="1">Single-pass type I membrane protein</topology>
    </subcellularLocation>
</comment>
<evidence type="ECO:0000256" key="13">
    <source>
        <dbReference type="ARBA" id="ARBA00046453"/>
    </source>
</evidence>
<evidence type="ECO:0000256" key="2">
    <source>
        <dbReference type="ARBA" id="ARBA00019822"/>
    </source>
</evidence>
<feature type="compositionally biased region" description="Low complexity" evidence="15">
    <location>
        <begin position="300"/>
        <end position="338"/>
    </location>
</feature>
<keyword evidence="8" id="KW-0325">Glycoprotein</keyword>
<dbReference type="GO" id="GO:0004888">
    <property type="term" value="F:transmembrane signaling receptor activity"/>
    <property type="evidence" value="ECO:0007669"/>
    <property type="project" value="InterPro"/>
</dbReference>
<dbReference type="InterPro" id="IPR000742">
    <property type="entry name" value="EGF"/>
</dbReference>
<comment type="function">
    <text evidence="12">Endothelial cell receptor that plays a critical role in regulating several physiological processes including hemostasis, coagulation, fibrinolysis, inflammation, and angiogenesis. Acts as a cofactor for thrombin activation of protein C/PROC on the surface of vascular endothelial cells leading to initiation of the activated protein C anticoagulant pathway. Also accelerates the activation of the plasma carboxypeptidase B2/CPB2, which catalyzes removal of C-terminal basic amino acids from its substrates including kinins or anaphylatoxins leading to fibrinolysis inhibition. Plays critical protective roles in changing the cleavage specificity of protease-activated receptor 1/PAR1, inhibiting endothelial cell permeability and inflammation. Suppresses inflammation distinctly from its anticoagulant cofactor activity by sequestering HMGB1 thereby preventing it from engaging cellular receptors such as RAGE and contributing to the inflammatory response.</text>
</comment>
<keyword evidence="4" id="KW-0812">Transmembrane</keyword>
<dbReference type="Pfam" id="PF07645">
    <property type="entry name" value="EGF_CA"/>
    <property type="match status" value="3"/>
</dbReference>
<feature type="region of interest" description="Disordered" evidence="15">
    <location>
        <begin position="1"/>
        <end position="23"/>
    </location>
</feature>
<organism evidence="17 18">
    <name type="scientific">Ficedula albicollis</name>
    <name type="common">Collared flycatcher</name>
    <name type="synonym">Muscicapa albicollis</name>
    <dbReference type="NCBI Taxonomy" id="59894"/>
    <lineage>
        <taxon>Eukaryota</taxon>
        <taxon>Metazoa</taxon>
        <taxon>Chordata</taxon>
        <taxon>Craniata</taxon>
        <taxon>Vertebrata</taxon>
        <taxon>Euteleostomi</taxon>
        <taxon>Archelosauria</taxon>
        <taxon>Archosauria</taxon>
        <taxon>Dinosauria</taxon>
        <taxon>Saurischia</taxon>
        <taxon>Theropoda</taxon>
        <taxon>Coelurosauria</taxon>
        <taxon>Aves</taxon>
        <taxon>Neognathae</taxon>
        <taxon>Neoaves</taxon>
        <taxon>Telluraves</taxon>
        <taxon>Australaves</taxon>
        <taxon>Passeriformes</taxon>
        <taxon>Muscicapidae</taxon>
        <taxon>Ficedula</taxon>
    </lineage>
</organism>
<feature type="domain" description="EGF-like" evidence="16">
    <location>
        <begin position="92"/>
        <end position="130"/>
    </location>
</feature>
<name>A0A803VMN2_FICAL</name>
<evidence type="ECO:0000313" key="17">
    <source>
        <dbReference type="Ensembl" id="ENSFALP00000023988.1"/>
    </source>
</evidence>
<feature type="region of interest" description="Disordered" evidence="15">
    <location>
        <begin position="255"/>
        <end position="283"/>
    </location>
</feature>
<proteinExistence type="predicted"/>
<feature type="region of interest" description="Disordered" evidence="15">
    <location>
        <begin position="300"/>
        <end position="372"/>
    </location>
</feature>
<evidence type="ECO:0000259" key="16">
    <source>
        <dbReference type="PROSITE" id="PS50026"/>
    </source>
</evidence>
<dbReference type="GO" id="GO:0005509">
    <property type="term" value="F:calcium ion binding"/>
    <property type="evidence" value="ECO:0007669"/>
    <property type="project" value="InterPro"/>
</dbReference>
<dbReference type="GO" id="GO:0030246">
    <property type="term" value="F:carbohydrate binding"/>
    <property type="evidence" value="ECO:0007669"/>
    <property type="project" value="UniProtKB-KW"/>
</dbReference>
<keyword evidence="6" id="KW-0430">Lectin</keyword>
<dbReference type="PROSITE" id="PS01186">
    <property type="entry name" value="EGF_2"/>
    <property type="match status" value="1"/>
</dbReference>
<reference evidence="17" key="3">
    <citation type="submission" date="2025-09" db="UniProtKB">
        <authorList>
            <consortium name="Ensembl"/>
        </authorList>
    </citation>
    <scope>IDENTIFICATION</scope>
</reference>
<keyword evidence="18" id="KW-1185">Reference proteome</keyword>
<dbReference type="InterPro" id="IPR000152">
    <property type="entry name" value="EGF-type_Asp/Asn_hydroxyl_site"/>
</dbReference>
<dbReference type="GeneTree" id="ENSGT00940000164251"/>
<dbReference type="InterPro" id="IPR015149">
    <property type="entry name" value="Tme5_EGF-like"/>
</dbReference>
<dbReference type="CDD" id="cd00054">
    <property type="entry name" value="EGF_CA"/>
    <property type="match status" value="1"/>
</dbReference>
<keyword evidence="11" id="KW-1015">Disulfide bond</keyword>
<keyword evidence="10" id="KW-0472">Membrane</keyword>
<comment type="subunit">
    <text evidence="13">Interacts with ITGAL, ITGAM and ITGB2. Interacts with thrombin/F2; this interaction switches the specificity of thrombin from a procoagulant to an anticoagulant and antifibrinolytic protease. Interacts with ANGP1 and ANGP2; these interactions significantly inhibit the generation of activated PC and TAFIa/CPB2 by the thrombin/thrombomodulin complex. Interacts with PF4; this interaction enhances generation of activated protein C. Interacts with HMGB1; this interaction inhibits HMGB1 inflammatory activity.</text>
</comment>
<dbReference type="PROSITE" id="PS00010">
    <property type="entry name" value="ASX_HYDROXYL"/>
    <property type="match status" value="3"/>
</dbReference>
<evidence type="ECO:0000256" key="11">
    <source>
        <dbReference type="ARBA" id="ARBA00023157"/>
    </source>
</evidence>
<evidence type="ECO:0000256" key="14">
    <source>
        <dbReference type="PROSITE-ProRule" id="PRU00076"/>
    </source>
</evidence>
<dbReference type="InterPro" id="IPR018097">
    <property type="entry name" value="EGF_Ca-bd_CS"/>
</dbReference>
<dbReference type="SMART" id="SM00179">
    <property type="entry name" value="EGF_CA"/>
    <property type="match status" value="4"/>
</dbReference>
<dbReference type="InterPro" id="IPR001881">
    <property type="entry name" value="EGF-like_Ca-bd_dom"/>
</dbReference>
<dbReference type="InterPro" id="IPR009030">
    <property type="entry name" value="Growth_fac_rcpt_cys_sf"/>
</dbReference>
<keyword evidence="5" id="KW-0732">Signal</keyword>
<evidence type="ECO:0000256" key="7">
    <source>
        <dbReference type="ARBA" id="ARBA00022737"/>
    </source>
</evidence>
<evidence type="ECO:0000256" key="1">
    <source>
        <dbReference type="ARBA" id="ARBA00004479"/>
    </source>
</evidence>
<dbReference type="PROSITE" id="PS51257">
    <property type="entry name" value="PROKAR_LIPOPROTEIN"/>
    <property type="match status" value="1"/>
</dbReference>
<dbReference type="GO" id="GO:0016020">
    <property type="term" value="C:membrane"/>
    <property type="evidence" value="ECO:0007669"/>
    <property type="project" value="UniProtKB-SubCell"/>
</dbReference>
<keyword evidence="3 14" id="KW-0245">EGF-like domain</keyword>
<keyword evidence="9" id="KW-1133">Transmembrane helix</keyword>
<keyword evidence="7" id="KW-0677">Repeat</keyword>
<dbReference type="PRINTS" id="PR00907">
    <property type="entry name" value="THRMBOMODULN"/>
</dbReference>
<evidence type="ECO:0000256" key="6">
    <source>
        <dbReference type="ARBA" id="ARBA00022734"/>
    </source>
</evidence>
<dbReference type="Proteomes" id="UP000016665">
    <property type="component" value="Chromosome 3"/>
</dbReference>
<reference evidence="17 18" key="1">
    <citation type="journal article" date="2012" name="Nature">
        <title>The genomic landscape of species divergence in Ficedula flycatchers.</title>
        <authorList>
            <person name="Ellegren H."/>
            <person name="Smeds L."/>
            <person name="Burri R."/>
            <person name="Olason P.I."/>
            <person name="Backstrom N."/>
            <person name="Kawakami T."/>
            <person name="Kunstner A."/>
            <person name="Makinen H."/>
            <person name="Nadachowska-Brzyska K."/>
            <person name="Qvarnstrom A."/>
            <person name="Uebbing S."/>
            <person name="Wolf J.B."/>
        </authorList>
    </citation>
    <scope>NUCLEOTIDE SEQUENCE [LARGE SCALE GENOMIC DNA]</scope>
</reference>
<evidence type="ECO:0000256" key="3">
    <source>
        <dbReference type="ARBA" id="ARBA00022536"/>
    </source>
</evidence>
<evidence type="ECO:0000256" key="8">
    <source>
        <dbReference type="ARBA" id="ARBA00022974"/>
    </source>
</evidence>
<evidence type="ECO:0000256" key="4">
    <source>
        <dbReference type="ARBA" id="ARBA00022692"/>
    </source>
</evidence>
<evidence type="ECO:0000256" key="5">
    <source>
        <dbReference type="ARBA" id="ARBA00022729"/>
    </source>
</evidence>
<dbReference type="PROSITE" id="PS01187">
    <property type="entry name" value="EGF_CA"/>
    <property type="match status" value="2"/>
</dbReference>
<evidence type="ECO:0000256" key="9">
    <source>
        <dbReference type="ARBA" id="ARBA00022989"/>
    </source>
</evidence>
<evidence type="ECO:0000256" key="15">
    <source>
        <dbReference type="SAM" id="MobiDB-lite"/>
    </source>
</evidence>
<comment type="caution">
    <text evidence="14">Lacks conserved residue(s) required for the propagation of feature annotation.</text>
</comment>
<dbReference type="InterPro" id="IPR051505">
    <property type="entry name" value="C-type_lectin_domain"/>
</dbReference>
<dbReference type="Ensembl" id="ENSFALT00000027900.1">
    <property type="protein sequence ID" value="ENSFALP00000023988.1"/>
    <property type="gene ID" value="ENSFALG00000023733.1"/>
</dbReference>
<dbReference type="AlphaFoldDB" id="A0A803VMN2"/>
<dbReference type="PROSITE" id="PS50026">
    <property type="entry name" value="EGF_3"/>
    <property type="match status" value="2"/>
</dbReference>
<protein>
    <recommendedName>
        <fullName evidence="2">Thrombomodulin</fullName>
    </recommendedName>
</protein>
<keyword evidence="8" id="KW-0654">Proteoglycan</keyword>
<evidence type="ECO:0000256" key="12">
    <source>
        <dbReference type="ARBA" id="ARBA00045242"/>
    </source>
</evidence>
<dbReference type="SMART" id="SM00181">
    <property type="entry name" value="EGF"/>
    <property type="match status" value="5"/>
</dbReference>
<dbReference type="InterPro" id="IPR049883">
    <property type="entry name" value="NOTCH1_EGF-like"/>
</dbReference>